<feature type="region of interest" description="Disordered" evidence="1">
    <location>
        <begin position="71"/>
        <end position="245"/>
    </location>
</feature>
<gene>
    <name evidence="2" type="ORF">AAG570_008417</name>
</gene>
<sequence length="245" mass="26045">RLGAGRRDSAAQITTVSPPTETRETSPPPPRRRRSSLAQLTDILREWGGASGKGGRGSKDAQLVRRETLADLARSLPWGRGAQAEPTAARKRRESSADSGVKSGGSSRSAISDLARLWSSRRESTVVVSPRRGSGESARSGGRRDSGPSVHPTSGSRRGSGESGRHHHHHSHSHSHGHHKRRQEDLPPPPSLPPPTIVTSASITPPPRKPPPPPPPLPPPPSPLPSPLPPLPTLYLPLGETPPLK</sequence>
<protein>
    <submittedName>
        <fullName evidence="2">Uncharacterized protein</fullName>
    </submittedName>
</protein>
<feature type="region of interest" description="Disordered" evidence="1">
    <location>
        <begin position="1"/>
        <end position="36"/>
    </location>
</feature>
<evidence type="ECO:0000256" key="1">
    <source>
        <dbReference type="SAM" id="MobiDB-lite"/>
    </source>
</evidence>
<dbReference type="AlphaFoldDB" id="A0ABD0ZC14"/>
<dbReference type="Proteomes" id="UP001558652">
    <property type="component" value="Unassembled WGS sequence"/>
</dbReference>
<evidence type="ECO:0000313" key="2">
    <source>
        <dbReference type="EMBL" id="KAL1138353.1"/>
    </source>
</evidence>
<proteinExistence type="predicted"/>
<evidence type="ECO:0000313" key="3">
    <source>
        <dbReference type="Proteomes" id="UP001558652"/>
    </source>
</evidence>
<reference evidence="2 3" key="1">
    <citation type="submission" date="2024-07" db="EMBL/GenBank/DDBJ databases">
        <title>Chromosome-level genome assembly of the water stick insect Ranatra chinensis (Heteroptera: Nepidae).</title>
        <authorList>
            <person name="Liu X."/>
        </authorList>
    </citation>
    <scope>NUCLEOTIDE SEQUENCE [LARGE SCALE GENOMIC DNA]</scope>
    <source>
        <strain evidence="2">Cailab_2021Rc</strain>
        <tissue evidence="2">Muscle</tissue>
    </source>
</reference>
<organism evidence="2 3">
    <name type="scientific">Ranatra chinensis</name>
    <dbReference type="NCBI Taxonomy" id="642074"/>
    <lineage>
        <taxon>Eukaryota</taxon>
        <taxon>Metazoa</taxon>
        <taxon>Ecdysozoa</taxon>
        <taxon>Arthropoda</taxon>
        <taxon>Hexapoda</taxon>
        <taxon>Insecta</taxon>
        <taxon>Pterygota</taxon>
        <taxon>Neoptera</taxon>
        <taxon>Paraneoptera</taxon>
        <taxon>Hemiptera</taxon>
        <taxon>Heteroptera</taxon>
        <taxon>Panheteroptera</taxon>
        <taxon>Nepomorpha</taxon>
        <taxon>Nepidae</taxon>
        <taxon>Ranatrinae</taxon>
        <taxon>Ranatra</taxon>
    </lineage>
</organism>
<feature type="compositionally biased region" description="Pro residues" evidence="1">
    <location>
        <begin position="186"/>
        <end position="196"/>
    </location>
</feature>
<feature type="compositionally biased region" description="Pro residues" evidence="1">
    <location>
        <begin position="204"/>
        <end position="232"/>
    </location>
</feature>
<keyword evidence="3" id="KW-1185">Reference proteome</keyword>
<comment type="caution">
    <text evidence="2">The sequence shown here is derived from an EMBL/GenBank/DDBJ whole genome shotgun (WGS) entry which is preliminary data.</text>
</comment>
<feature type="compositionally biased region" description="Low complexity" evidence="1">
    <location>
        <begin position="129"/>
        <end position="140"/>
    </location>
</feature>
<accession>A0ABD0ZC14</accession>
<feature type="compositionally biased region" description="Basic residues" evidence="1">
    <location>
        <begin position="165"/>
        <end position="181"/>
    </location>
</feature>
<name>A0ABD0ZC14_9HEMI</name>
<feature type="compositionally biased region" description="Low complexity" evidence="1">
    <location>
        <begin position="233"/>
        <end position="245"/>
    </location>
</feature>
<dbReference type="EMBL" id="JBFDAA010000003">
    <property type="protein sequence ID" value="KAL1138353.1"/>
    <property type="molecule type" value="Genomic_DNA"/>
</dbReference>
<feature type="non-terminal residue" evidence="2">
    <location>
        <position position="1"/>
    </location>
</feature>